<evidence type="ECO:0000313" key="10">
    <source>
        <dbReference type="EMBL" id="SFF48268.1"/>
    </source>
</evidence>
<reference evidence="10 11" key="1">
    <citation type="submission" date="2016-10" db="EMBL/GenBank/DDBJ databases">
        <authorList>
            <person name="de Groot N.N."/>
        </authorList>
    </citation>
    <scope>NUCLEOTIDE SEQUENCE [LARGE SCALE GENOMIC DNA]</scope>
    <source>
        <strain>GEY</strain>
        <strain evidence="11">DSM 9560</strain>
    </source>
</reference>
<dbReference type="InterPro" id="IPR002052">
    <property type="entry name" value="DNA_methylase_N6_adenine_CS"/>
</dbReference>
<keyword evidence="2 10" id="KW-0489">Methyltransferase</keyword>
<dbReference type="GO" id="GO:0009307">
    <property type="term" value="P:DNA restriction-modification system"/>
    <property type="evidence" value="ECO:0007669"/>
    <property type="project" value="UniProtKB-KW"/>
</dbReference>
<dbReference type="RefSeq" id="WP_091548892.1">
    <property type="nucleotide sequence ID" value="NZ_FONY01000040.1"/>
</dbReference>
<dbReference type="EC" id="2.1.1.72" evidence="1"/>
<sequence>MDSYESILAIDFRKQEGIFYSPNFITNYIITETVKEYLAGQNNTFEALQNIKILDLACGTGAFLIESFDFLLQKYHTLFPDFPQSEKWIIENNLYGVDLDVNAVQICKELLFEKSGFICENIKQGNSLIDEPSIDERAFDWKKEFPKAFVNLSGLADLTGFEGFDLIVGNPPYVSTKLIQESQKKYFLEKYVTAKGQFDLYGLFIEKGQKLLKKGGVLSFITSSTFLSNKDFVDLRRFLFEKTQITQIAYLGETVFDQAAVDVSILIFKNQKAEEHNQIQVFKNRKNFDEDIFHLIRQSRFDLEKNNYEIKLNSEEKDFDLIDKIYENKETLGNILDLPRGIEIGGNSEKITSKYQIGLEKVLVGKNIGRYQINFEETYIQFENDKSIFKELEIYKQPKILIQRIRNLTLKQRIVATLDSEGYLCTNTLRIGILKNENYDLSFILGILNSKLVNFIFSKFFLNKDIYAYQLERIPIPQISLSEQENLAQKVNRLLFLNKQFYQSQKDFLDLITSNFGKDQFTRKLENWYKLDWNELSKELEKSKIKLSLPKQKEWKTFFTEEKAKVMPLDDEIQQLEKEIDNLVYQLYNLTEEEIKIVENG</sequence>
<keyword evidence="4" id="KW-0949">S-adenosyl-L-methionine</keyword>
<dbReference type="AlphaFoldDB" id="A0A1I2J2L9"/>
<name>A0A1I2J2L9_9BACT</name>
<dbReference type="OrthoDB" id="32195at2"/>
<dbReference type="SUPFAM" id="SSF53335">
    <property type="entry name" value="S-adenosyl-L-methionine-dependent methyltransferases"/>
    <property type="match status" value="1"/>
</dbReference>
<proteinExistence type="predicted"/>
<comment type="catalytic activity">
    <reaction evidence="7">
        <text>a 2'-deoxyadenosine in DNA + S-adenosyl-L-methionine = an N(6)-methyl-2'-deoxyadenosine in DNA + S-adenosyl-L-homocysteine + H(+)</text>
        <dbReference type="Rhea" id="RHEA:15197"/>
        <dbReference type="Rhea" id="RHEA-COMP:12418"/>
        <dbReference type="Rhea" id="RHEA-COMP:12419"/>
        <dbReference type="ChEBI" id="CHEBI:15378"/>
        <dbReference type="ChEBI" id="CHEBI:57856"/>
        <dbReference type="ChEBI" id="CHEBI:59789"/>
        <dbReference type="ChEBI" id="CHEBI:90615"/>
        <dbReference type="ChEBI" id="CHEBI:90616"/>
        <dbReference type="EC" id="2.1.1.72"/>
    </reaction>
</comment>
<dbReference type="InterPro" id="IPR029063">
    <property type="entry name" value="SAM-dependent_MTases_sf"/>
</dbReference>
<accession>A0A1I2J2L9</accession>
<evidence type="ECO:0000313" key="11">
    <source>
        <dbReference type="Proteomes" id="UP000199513"/>
    </source>
</evidence>
<gene>
    <name evidence="10" type="ORF">SAMN04488541_104019</name>
</gene>
<evidence type="ECO:0000256" key="3">
    <source>
        <dbReference type="ARBA" id="ARBA00022679"/>
    </source>
</evidence>
<dbReference type="PROSITE" id="PS00092">
    <property type="entry name" value="N6_MTASE"/>
    <property type="match status" value="1"/>
</dbReference>
<dbReference type="PANTHER" id="PTHR33841:SF1">
    <property type="entry name" value="DNA METHYLTRANSFERASE A"/>
    <property type="match status" value="1"/>
</dbReference>
<dbReference type="Pfam" id="PF07669">
    <property type="entry name" value="Eco57I"/>
    <property type="match status" value="1"/>
</dbReference>
<evidence type="ECO:0000256" key="4">
    <source>
        <dbReference type="ARBA" id="ARBA00022691"/>
    </source>
</evidence>
<dbReference type="SUPFAM" id="SSF116734">
    <property type="entry name" value="DNA methylase specificity domain"/>
    <property type="match status" value="1"/>
</dbReference>
<dbReference type="Gene3D" id="3.90.220.10">
    <property type="entry name" value="Adenine-n6-DNA-methyltransferase Taqi, Chain A, domain 2"/>
    <property type="match status" value="1"/>
</dbReference>
<dbReference type="InterPro" id="IPR050953">
    <property type="entry name" value="N4_N6_ade-DNA_methylase"/>
</dbReference>
<evidence type="ECO:0000259" key="9">
    <source>
        <dbReference type="Pfam" id="PF12950"/>
    </source>
</evidence>
<dbReference type="InterPro" id="IPR011639">
    <property type="entry name" value="MethylTrfase_TaqI-like_dom"/>
</dbReference>
<feature type="domain" description="TaqI-like C-terminal specificity" evidence="9">
    <location>
        <begin position="361"/>
        <end position="476"/>
    </location>
</feature>
<dbReference type="PANTHER" id="PTHR33841">
    <property type="entry name" value="DNA METHYLTRANSFERASE YEEA-RELATED"/>
    <property type="match status" value="1"/>
</dbReference>
<dbReference type="STRING" id="1003.SAMN04488541_104019"/>
<evidence type="ECO:0000256" key="5">
    <source>
        <dbReference type="ARBA" id="ARBA00022747"/>
    </source>
</evidence>
<dbReference type="PRINTS" id="PR00507">
    <property type="entry name" value="N12N6MTFRASE"/>
</dbReference>
<keyword evidence="3" id="KW-0808">Transferase</keyword>
<dbReference type="GO" id="GO:0032259">
    <property type="term" value="P:methylation"/>
    <property type="evidence" value="ECO:0007669"/>
    <property type="project" value="UniProtKB-KW"/>
</dbReference>
<evidence type="ECO:0000256" key="6">
    <source>
        <dbReference type="ARBA" id="ARBA00023125"/>
    </source>
</evidence>
<evidence type="ECO:0000259" key="8">
    <source>
        <dbReference type="Pfam" id="PF07669"/>
    </source>
</evidence>
<dbReference type="GO" id="GO:0009007">
    <property type="term" value="F:site-specific DNA-methyltransferase (adenine-specific) activity"/>
    <property type="evidence" value="ECO:0007669"/>
    <property type="project" value="UniProtKB-EC"/>
</dbReference>
<protein>
    <recommendedName>
        <fullName evidence="1">site-specific DNA-methyltransferase (adenine-specific)</fullName>
        <ecNumber evidence="1">2.1.1.72</ecNumber>
    </recommendedName>
</protein>
<dbReference type="EMBL" id="FONY01000040">
    <property type="protein sequence ID" value="SFF48268.1"/>
    <property type="molecule type" value="Genomic_DNA"/>
</dbReference>
<dbReference type="Gene3D" id="3.40.50.150">
    <property type="entry name" value="Vaccinia Virus protein VP39"/>
    <property type="match status" value="1"/>
</dbReference>
<keyword evidence="5" id="KW-0680">Restriction system</keyword>
<keyword evidence="11" id="KW-1185">Reference proteome</keyword>
<keyword evidence="6" id="KW-0238">DNA-binding</keyword>
<feature type="domain" description="Type II methyltransferase M.TaqI-like" evidence="8">
    <location>
        <begin position="92"/>
        <end position="256"/>
    </location>
</feature>
<dbReference type="InterPro" id="IPR025931">
    <property type="entry name" value="TaqI_C"/>
</dbReference>
<organism evidence="10 11">
    <name type="scientific">Thermoflexibacter ruber</name>
    <dbReference type="NCBI Taxonomy" id="1003"/>
    <lineage>
        <taxon>Bacteria</taxon>
        <taxon>Pseudomonadati</taxon>
        <taxon>Bacteroidota</taxon>
        <taxon>Cytophagia</taxon>
        <taxon>Cytophagales</taxon>
        <taxon>Thermoflexibacteraceae</taxon>
        <taxon>Thermoflexibacter</taxon>
    </lineage>
</organism>
<dbReference type="Proteomes" id="UP000199513">
    <property type="component" value="Unassembled WGS sequence"/>
</dbReference>
<evidence type="ECO:0000256" key="2">
    <source>
        <dbReference type="ARBA" id="ARBA00022603"/>
    </source>
</evidence>
<evidence type="ECO:0000256" key="1">
    <source>
        <dbReference type="ARBA" id="ARBA00011900"/>
    </source>
</evidence>
<dbReference type="GO" id="GO:0003677">
    <property type="term" value="F:DNA binding"/>
    <property type="evidence" value="ECO:0007669"/>
    <property type="project" value="UniProtKB-KW"/>
</dbReference>
<dbReference type="InterPro" id="IPR023135">
    <property type="entry name" value="N6_DNA_MeTrfase_TaqI_C"/>
</dbReference>
<dbReference type="Pfam" id="PF12950">
    <property type="entry name" value="TaqI_C"/>
    <property type="match status" value="1"/>
</dbReference>
<evidence type="ECO:0000256" key="7">
    <source>
        <dbReference type="ARBA" id="ARBA00047942"/>
    </source>
</evidence>